<sequence>TKNVKEAFDKALAAAEDAINDAEGKKQLAAGEDPKTQEQKQKAVNDALTALQNAAKALDGKEQEPTPTPSVDKSGLKDLVDAAEQVKDSDAYKYADADKQGAYDKAISDGQNVLAKTDATADDVANAVQAITTAKTALDGKKTEPTPTPSVDKSHLQQGINGSGDVKKSDDYTNAPSDKKQSYDHALDHANEVNNNPNATQDQVNQATEDLKKAEHDLKPTPNPLPTPGAGTDNTGTDVGTGNTGSGSEAGYGVNDNAPTTVDKGELNIQIDSAEADSKPGNAGDGAGNAGNAGAANANAGSAPNAQGGAGAQGAGAGTGNTGAANAGVDNKAVNNAVENSPEVKQADAAVKQAAATLDEALTQAKRVAADPHATQAQVDAAAVKLADARKAFADAQANAAKVRAAVRSRVIKGMRSRGNAGIATGANVATTGLMATMIAAIGGAFVTRRMRAKHANRD</sequence>
<dbReference type="InterPro" id="IPR009063">
    <property type="entry name" value="Ig/albumin-bd_sf"/>
</dbReference>
<feature type="compositionally biased region" description="Low complexity" evidence="2">
    <location>
        <begin position="229"/>
        <end position="241"/>
    </location>
</feature>
<evidence type="ECO:0000256" key="2">
    <source>
        <dbReference type="SAM" id="MobiDB-lite"/>
    </source>
</evidence>
<feature type="region of interest" description="Disordered" evidence="2">
    <location>
        <begin position="55"/>
        <end position="77"/>
    </location>
</feature>
<protein>
    <recommendedName>
        <fullName evidence="6">LPXTG-motif protein cell wall anchor domain protein</fullName>
    </recommendedName>
</protein>
<keyword evidence="3" id="KW-0472">Membrane</keyword>
<feature type="region of interest" description="Disordered" evidence="2">
    <location>
        <begin position="23"/>
        <end position="42"/>
    </location>
</feature>
<feature type="compositionally biased region" description="Low complexity" evidence="2">
    <location>
        <begin position="297"/>
        <end position="307"/>
    </location>
</feature>
<gene>
    <name evidence="4" type="ORF">HMPREF1581_01182</name>
</gene>
<dbReference type="Proteomes" id="UP000014521">
    <property type="component" value="Unassembled WGS sequence"/>
</dbReference>
<dbReference type="HOGENOM" id="CLU_595194_0_0_11"/>
<name>S4HZ80_GARVA</name>
<dbReference type="Pfam" id="PF07554">
    <property type="entry name" value="FIVAR"/>
    <property type="match status" value="3"/>
</dbReference>
<feature type="region of interest" description="Disordered" evidence="2">
    <location>
        <begin position="216"/>
        <end position="262"/>
    </location>
</feature>
<evidence type="ECO:0000313" key="5">
    <source>
        <dbReference type="Proteomes" id="UP000014521"/>
    </source>
</evidence>
<keyword evidence="3" id="KW-0812">Transmembrane</keyword>
<accession>S4HZ80</accession>
<feature type="non-terminal residue" evidence="4">
    <location>
        <position position="1"/>
    </location>
</feature>
<feature type="compositionally biased region" description="Gly residues" evidence="2">
    <location>
        <begin position="308"/>
        <end position="317"/>
    </location>
</feature>
<feature type="region of interest" description="Disordered" evidence="2">
    <location>
        <begin position="297"/>
        <end position="317"/>
    </location>
</feature>
<dbReference type="SUPFAM" id="SSF46997">
    <property type="entry name" value="Bacterial immunoglobulin/albumin-binding domains"/>
    <property type="match status" value="2"/>
</dbReference>
<feature type="compositionally biased region" description="Basic and acidic residues" evidence="2">
    <location>
        <begin position="165"/>
        <end position="181"/>
    </location>
</feature>
<feature type="region of interest" description="Disordered" evidence="2">
    <location>
        <begin position="138"/>
        <end position="181"/>
    </location>
</feature>
<dbReference type="AlphaFoldDB" id="S4HZ80"/>
<evidence type="ECO:0000256" key="1">
    <source>
        <dbReference type="SAM" id="Coils"/>
    </source>
</evidence>
<dbReference type="EMBL" id="ATJJ01000095">
    <property type="protein sequence ID" value="EPI45977.1"/>
    <property type="molecule type" value="Genomic_DNA"/>
</dbReference>
<comment type="caution">
    <text evidence="4">The sequence shown here is derived from an EMBL/GenBank/DDBJ whole genome shotgun (WGS) entry which is preliminary data.</text>
</comment>
<proteinExistence type="predicted"/>
<dbReference type="Gene3D" id="1.20.5.420">
    <property type="entry name" value="Immunoglobulin FC, subunit C"/>
    <property type="match status" value="1"/>
</dbReference>
<evidence type="ECO:0000256" key="3">
    <source>
        <dbReference type="SAM" id="Phobius"/>
    </source>
</evidence>
<feature type="transmembrane region" description="Helical" evidence="3">
    <location>
        <begin position="426"/>
        <end position="448"/>
    </location>
</feature>
<keyword evidence="3" id="KW-1133">Transmembrane helix</keyword>
<evidence type="ECO:0008006" key="6">
    <source>
        <dbReference type="Google" id="ProtNLM"/>
    </source>
</evidence>
<organism evidence="4 5">
    <name type="scientific">Gardnerella vaginalis JCP8108</name>
    <dbReference type="NCBI Taxonomy" id="1261066"/>
    <lineage>
        <taxon>Bacteria</taxon>
        <taxon>Bacillati</taxon>
        <taxon>Actinomycetota</taxon>
        <taxon>Actinomycetes</taxon>
        <taxon>Bifidobacteriales</taxon>
        <taxon>Bifidobacteriaceae</taxon>
        <taxon>Gardnerella</taxon>
    </lineage>
</organism>
<dbReference type="Gene3D" id="1.20.1270.90">
    <property type="entry name" value="AF1782-like"/>
    <property type="match status" value="1"/>
</dbReference>
<feature type="coiled-coil region" evidence="1">
    <location>
        <begin position="344"/>
        <end position="406"/>
    </location>
</feature>
<dbReference type="PATRIC" id="fig|1261066.4.peg.1049"/>
<dbReference type="Gene3D" id="1.20.120.1850">
    <property type="entry name" value="Ebh helix bundles repeating unit (S and A modules)"/>
    <property type="match status" value="2"/>
</dbReference>
<evidence type="ECO:0000313" key="4">
    <source>
        <dbReference type="EMBL" id="EPI45977.1"/>
    </source>
</evidence>
<reference evidence="4 5" key="1">
    <citation type="submission" date="2013-06" db="EMBL/GenBank/DDBJ databases">
        <authorList>
            <person name="Weinstock G."/>
            <person name="Sodergren E."/>
            <person name="Lobos E.A."/>
            <person name="Fulton L."/>
            <person name="Fulton R."/>
            <person name="Courtney L."/>
            <person name="Fronick C."/>
            <person name="O'Laughlin M."/>
            <person name="Godfrey J."/>
            <person name="Wilson R.M."/>
            <person name="Miner T."/>
            <person name="Farmer C."/>
            <person name="Delehaunty K."/>
            <person name="Cordes M."/>
            <person name="Minx P."/>
            <person name="Tomlinson C."/>
            <person name="Chen J."/>
            <person name="Wollam A."/>
            <person name="Pepin K.H."/>
            <person name="Bhonagiri V."/>
            <person name="Zhang X."/>
            <person name="Warren W."/>
            <person name="Mitreva M."/>
            <person name="Mardis E.R."/>
            <person name="Wilson R.K."/>
        </authorList>
    </citation>
    <scope>NUCLEOTIDE SEQUENCE [LARGE SCALE GENOMIC DNA]</scope>
    <source>
        <strain evidence="4 5">JCP8108</strain>
    </source>
</reference>
<keyword evidence="1" id="KW-0175">Coiled coil</keyword>